<proteinExistence type="predicted"/>
<comment type="caution">
    <text evidence="5">The sequence shown here is derived from an EMBL/GenBank/DDBJ whole genome shotgun (WGS) entry which is preliminary data.</text>
</comment>
<reference evidence="5" key="1">
    <citation type="submission" date="2021-07" db="EMBL/GenBank/DDBJ databases">
        <authorList>
            <person name="Branca A.L. A."/>
        </authorList>
    </citation>
    <scope>NUCLEOTIDE SEQUENCE</scope>
</reference>
<dbReference type="Gene3D" id="3.30.559.30">
    <property type="entry name" value="Nonribosomal peptide synthetase, condensation domain"/>
    <property type="match status" value="2"/>
</dbReference>
<evidence type="ECO:0000259" key="3">
    <source>
        <dbReference type="Pfam" id="PF00501"/>
    </source>
</evidence>
<feature type="domain" description="Condensation" evidence="4">
    <location>
        <begin position="208"/>
        <end position="457"/>
    </location>
</feature>
<dbReference type="PROSITE" id="PS00455">
    <property type="entry name" value="AMP_BINDING"/>
    <property type="match status" value="1"/>
</dbReference>
<dbReference type="Gene3D" id="3.30.559.10">
    <property type="entry name" value="Chloramphenicol acetyltransferase-like domain"/>
    <property type="match status" value="1"/>
</dbReference>
<dbReference type="SUPFAM" id="SSF56801">
    <property type="entry name" value="Acetyl-CoA synthetase-like"/>
    <property type="match status" value="2"/>
</dbReference>
<evidence type="ECO:0000313" key="6">
    <source>
        <dbReference type="Proteomes" id="UP001153461"/>
    </source>
</evidence>
<organism evidence="5 6">
    <name type="scientific">Penicillium nalgiovense</name>
    <dbReference type="NCBI Taxonomy" id="60175"/>
    <lineage>
        <taxon>Eukaryota</taxon>
        <taxon>Fungi</taxon>
        <taxon>Dikarya</taxon>
        <taxon>Ascomycota</taxon>
        <taxon>Pezizomycotina</taxon>
        <taxon>Eurotiomycetes</taxon>
        <taxon>Eurotiomycetidae</taxon>
        <taxon>Eurotiales</taxon>
        <taxon>Aspergillaceae</taxon>
        <taxon>Penicillium</taxon>
    </lineage>
</organism>
<keyword evidence="1" id="KW-0596">Phosphopantetheine</keyword>
<evidence type="ECO:0000256" key="2">
    <source>
        <dbReference type="ARBA" id="ARBA00022553"/>
    </source>
</evidence>
<dbReference type="GO" id="GO:0005737">
    <property type="term" value="C:cytoplasm"/>
    <property type="evidence" value="ECO:0007669"/>
    <property type="project" value="TreeGrafter"/>
</dbReference>
<dbReference type="EMBL" id="CAJVNV010000554">
    <property type="protein sequence ID" value="CAG8232569.1"/>
    <property type="molecule type" value="Genomic_DNA"/>
</dbReference>
<dbReference type="InterPro" id="IPR020845">
    <property type="entry name" value="AMP-binding_CS"/>
</dbReference>
<dbReference type="PANTHER" id="PTHR45527">
    <property type="entry name" value="NONRIBOSOMAL PEPTIDE SYNTHETASE"/>
    <property type="match status" value="1"/>
</dbReference>
<dbReference type="InterPro" id="IPR000873">
    <property type="entry name" value="AMP-dep_synth/lig_dom"/>
</dbReference>
<dbReference type="Pfam" id="PF00668">
    <property type="entry name" value="Condensation"/>
    <property type="match status" value="1"/>
</dbReference>
<dbReference type="Pfam" id="PF00501">
    <property type="entry name" value="AMP-binding"/>
    <property type="match status" value="1"/>
</dbReference>
<dbReference type="InterPro" id="IPR001242">
    <property type="entry name" value="Condensation_dom"/>
</dbReference>
<dbReference type="SUPFAM" id="SSF52777">
    <property type="entry name" value="CoA-dependent acyltransferases"/>
    <property type="match status" value="2"/>
</dbReference>
<feature type="domain" description="AMP-dependent synthetase/ligase" evidence="3">
    <location>
        <begin position="483"/>
        <end position="770"/>
    </location>
</feature>
<dbReference type="PANTHER" id="PTHR45527:SF1">
    <property type="entry name" value="FATTY ACID SYNTHASE"/>
    <property type="match status" value="1"/>
</dbReference>
<keyword evidence="2" id="KW-0597">Phosphoprotein</keyword>
<dbReference type="GO" id="GO:0043041">
    <property type="term" value="P:amino acid activation for nonribosomal peptide biosynthetic process"/>
    <property type="evidence" value="ECO:0007669"/>
    <property type="project" value="TreeGrafter"/>
</dbReference>
<evidence type="ECO:0000259" key="4">
    <source>
        <dbReference type="Pfam" id="PF00668"/>
    </source>
</evidence>
<dbReference type="Gene3D" id="3.40.50.12780">
    <property type="entry name" value="N-terminal domain of ligase-like"/>
    <property type="match status" value="2"/>
</dbReference>
<dbReference type="Proteomes" id="UP001153461">
    <property type="component" value="Unassembled WGS sequence"/>
</dbReference>
<name>A0A9W4I4G0_PENNA</name>
<protein>
    <recommendedName>
        <fullName evidence="7">AMP-dependent synthetase/ligase domain-containing protein</fullName>
    </recommendedName>
</protein>
<dbReference type="GO" id="GO:0031177">
    <property type="term" value="F:phosphopantetheine binding"/>
    <property type="evidence" value="ECO:0007669"/>
    <property type="project" value="TreeGrafter"/>
</dbReference>
<dbReference type="InterPro" id="IPR023213">
    <property type="entry name" value="CAT-like_dom_sf"/>
</dbReference>
<evidence type="ECO:0000313" key="5">
    <source>
        <dbReference type="EMBL" id="CAG8232569.1"/>
    </source>
</evidence>
<evidence type="ECO:0000256" key="1">
    <source>
        <dbReference type="ARBA" id="ARBA00022450"/>
    </source>
</evidence>
<dbReference type="AlphaFoldDB" id="A0A9W4I4G0"/>
<dbReference type="OrthoDB" id="6133115at2759"/>
<dbReference type="GO" id="GO:0016874">
    <property type="term" value="F:ligase activity"/>
    <property type="evidence" value="ECO:0007669"/>
    <property type="project" value="UniProtKB-KW"/>
</dbReference>
<accession>A0A9W4I4G0</accession>
<dbReference type="GO" id="GO:0044550">
    <property type="term" value="P:secondary metabolite biosynthetic process"/>
    <property type="evidence" value="ECO:0007669"/>
    <property type="project" value="TreeGrafter"/>
</dbReference>
<dbReference type="Gene3D" id="3.30.300.30">
    <property type="match status" value="1"/>
</dbReference>
<dbReference type="InterPro" id="IPR042099">
    <property type="entry name" value="ANL_N_sf"/>
</dbReference>
<sequence length="1069" mass="118901">MVAYIAYSATCYATRNNATQAGLCCIAVLFPSNLPGKALYRTGDLVQYGRNGALHFIGRKDLQVKVRGQRIELAEIEHNVFKALMSYAAKVIVDAVAFGDRITVVFILPRQHASMRTLGAQRTSISKAYFELRTKLPSYMVPAMYLPVGHIPVSRSGKIDRNQLKELASSLSPSTLDRVRNSHCTLEETPKTDMEYYVMFLEKAYSHDQSGEFWKSRLQGMPPCQFPRLNDSNATDPPRPFQAATVELVPTPEMTEFCEHHGLALTSLLHTVWAIVVQRYTAIDGVSFGYMTSARYLPLAGIQDIVGPLFNMLVAHVLLPRDTDALSVMKQYQDSFVAGLDHQHQAFAETQQDIKSNPGDLFNTLVSIFNDSDDGEDQQSSGIFLEGDDVHNQSEYPVTMNILIRPDRAHLMLSYHTSLLSDKYAMIVAKTFRYVLVTLLKQPQTLLHEVDVLDVEQRAIASERNQNVVAPLGRYIHHTILKRALAYPNNPAVCAWDGEFSHGILDQISSYLAGELIHQGIGADNTIPVLLEKTRWTPVAMLAIPKSGASFVLMDAGHPLERLQTIIEATRALSVIASPTTLSKANKVSPRVIELTYMLSKEFQPDKEFQWPGVSIKEQDAAYVVFTSGSTGVPKGAVVAHSSLETAAEHLQYRLYVDSSTRVLQFSSHGWDIPVTGVLLTLRAGGCVCIPSDKDRTGDIAQAANRLMANWALLTPTVARLVRPEDFTSLKTLALAGEAVSPANTATWYDKVRLIQGYGPAECSIGRPNACTSWIIHRDNHSLLAPPGAIGGSNVFEMRVRHSAFTEIWFVLGWTALYTLWDARIIRSKYEASVLNSENRNLLFSWPSSCRGRQLRIALTSYIRLHLSSWILSPDQCIRTTDRSRSELLVTGVSDILLPTTKGGVTMASVAKAAWTLCLANQYRSNDLVFAQLVRIRHLPMEGIERTVGPCLNYIPVRVSLKDWDEIVQKSTSWPHDTELGSAVHCLSAPMGGHYVFPGDIPCRVHPFDFKMMHTYPMVTCIQFPSAEDPAAMNMRIMLTSAVFDRPWQITFAPGSSICLCNWHAIQRS</sequence>
<gene>
    <name evidence="5" type="ORF">PNAL_LOCUS8291</name>
</gene>
<evidence type="ECO:0008006" key="7">
    <source>
        <dbReference type="Google" id="ProtNLM"/>
    </source>
</evidence>
<dbReference type="InterPro" id="IPR045851">
    <property type="entry name" value="AMP-bd_C_sf"/>
</dbReference>